<feature type="region of interest" description="Disordered" evidence="2">
    <location>
        <begin position="268"/>
        <end position="294"/>
    </location>
</feature>
<gene>
    <name evidence="3" type="ORF">GCM10010357_49070</name>
</gene>
<evidence type="ECO:0000256" key="2">
    <source>
        <dbReference type="SAM" id="MobiDB-lite"/>
    </source>
</evidence>
<dbReference type="PRINTS" id="PR00081">
    <property type="entry name" value="GDHRDH"/>
</dbReference>
<dbReference type="Gene3D" id="3.40.50.720">
    <property type="entry name" value="NAD(P)-binding Rossmann-like Domain"/>
    <property type="match status" value="1"/>
</dbReference>
<dbReference type="InterPro" id="IPR002347">
    <property type="entry name" value="SDR_fam"/>
</dbReference>
<evidence type="ECO:0000313" key="3">
    <source>
        <dbReference type="EMBL" id="GAA0421847.1"/>
    </source>
</evidence>
<feature type="compositionally biased region" description="Pro residues" evidence="2">
    <location>
        <begin position="275"/>
        <end position="286"/>
    </location>
</feature>
<dbReference type="Pfam" id="PF00106">
    <property type="entry name" value="adh_short"/>
    <property type="match status" value="1"/>
</dbReference>
<proteinExistence type="predicted"/>
<dbReference type="Proteomes" id="UP001500879">
    <property type="component" value="Unassembled WGS sequence"/>
</dbReference>
<reference evidence="3 4" key="1">
    <citation type="journal article" date="2019" name="Int. J. Syst. Evol. Microbiol.">
        <title>The Global Catalogue of Microorganisms (GCM) 10K type strain sequencing project: providing services to taxonomists for standard genome sequencing and annotation.</title>
        <authorList>
            <consortium name="The Broad Institute Genomics Platform"/>
            <consortium name="The Broad Institute Genome Sequencing Center for Infectious Disease"/>
            <person name="Wu L."/>
            <person name="Ma J."/>
        </authorList>
    </citation>
    <scope>NUCLEOTIDE SEQUENCE [LARGE SCALE GENOMIC DNA]</scope>
    <source>
        <strain evidence="3 4">JCM 4788</strain>
    </source>
</reference>
<dbReference type="PANTHER" id="PTHR43157:SF31">
    <property type="entry name" value="PHOSPHATIDYLINOSITOL-GLYCAN BIOSYNTHESIS CLASS F PROTEIN"/>
    <property type="match status" value="1"/>
</dbReference>
<protein>
    <submittedName>
        <fullName evidence="3">SDR family oxidoreductase</fullName>
    </submittedName>
</protein>
<dbReference type="RefSeq" id="WP_344028111.1">
    <property type="nucleotide sequence ID" value="NZ_BAAABX010000051.1"/>
</dbReference>
<name>A0ABN0YZ52_9ACTN</name>
<accession>A0ABN0YZ52</accession>
<dbReference type="SUPFAM" id="SSF51735">
    <property type="entry name" value="NAD(P)-binding Rossmann-fold domains"/>
    <property type="match status" value="1"/>
</dbReference>
<dbReference type="InterPro" id="IPR036291">
    <property type="entry name" value="NAD(P)-bd_dom_sf"/>
</dbReference>
<sequence>MADNITAVVTGGTRGIGRAVAAEFARRGVRVVVVARNREAGERTVAELGGGADLVTGDLSLLSDVRAVATRLLERCDRIDVLVHNAGVWPTRLVRTADKLEESFTVNHLAPFLLNHLLEERLVADRTRIVQLTAGLYAKGQLDLRRTPTGADFHRIRTYATTKLANLLTVPLFARRWEETGIRIDAIHPGVTNTGLGDRGGVRGLVLKGVKRAWAPPEIAALPVVRLTFAPADGPSGRYFDCERPVDLDPVATDEGLAQVVWEQAVDLTDLGPSAAPPPLPDPGEPLTPADPEE</sequence>
<dbReference type="EMBL" id="BAAABX010000051">
    <property type="protein sequence ID" value="GAA0421847.1"/>
    <property type="molecule type" value="Genomic_DNA"/>
</dbReference>
<keyword evidence="4" id="KW-1185">Reference proteome</keyword>
<organism evidence="3 4">
    <name type="scientific">Streptomyces luteireticuli</name>
    <dbReference type="NCBI Taxonomy" id="173858"/>
    <lineage>
        <taxon>Bacteria</taxon>
        <taxon>Bacillati</taxon>
        <taxon>Actinomycetota</taxon>
        <taxon>Actinomycetes</taxon>
        <taxon>Kitasatosporales</taxon>
        <taxon>Streptomycetaceae</taxon>
        <taxon>Streptomyces</taxon>
    </lineage>
</organism>
<keyword evidence="1" id="KW-0560">Oxidoreductase</keyword>
<comment type="caution">
    <text evidence="3">The sequence shown here is derived from an EMBL/GenBank/DDBJ whole genome shotgun (WGS) entry which is preliminary data.</text>
</comment>
<evidence type="ECO:0000313" key="4">
    <source>
        <dbReference type="Proteomes" id="UP001500879"/>
    </source>
</evidence>
<evidence type="ECO:0000256" key="1">
    <source>
        <dbReference type="ARBA" id="ARBA00023002"/>
    </source>
</evidence>
<dbReference type="PANTHER" id="PTHR43157">
    <property type="entry name" value="PHOSPHATIDYLINOSITOL-GLYCAN BIOSYNTHESIS CLASS F PROTEIN-RELATED"/>
    <property type="match status" value="1"/>
</dbReference>